<proteinExistence type="predicted"/>
<protein>
    <submittedName>
        <fullName evidence="1">Uncharacterized protein</fullName>
    </submittedName>
</protein>
<gene>
    <name evidence="1" type="ORF">OCU04_010281</name>
</gene>
<organism evidence="1 2">
    <name type="scientific">Sclerotinia nivalis</name>
    <dbReference type="NCBI Taxonomy" id="352851"/>
    <lineage>
        <taxon>Eukaryota</taxon>
        <taxon>Fungi</taxon>
        <taxon>Dikarya</taxon>
        <taxon>Ascomycota</taxon>
        <taxon>Pezizomycotina</taxon>
        <taxon>Leotiomycetes</taxon>
        <taxon>Helotiales</taxon>
        <taxon>Sclerotiniaceae</taxon>
        <taxon>Sclerotinia</taxon>
    </lineage>
</organism>
<dbReference type="OrthoDB" id="3536685at2759"/>
<dbReference type="EMBL" id="JAPEIS010000012">
    <property type="protein sequence ID" value="KAJ8061208.1"/>
    <property type="molecule type" value="Genomic_DNA"/>
</dbReference>
<sequence length="146" mass="16525">MVADPTAFCILQEPSKRAIATNADTKCTYCHDQRARCYKCPSALQPEIWKPQQCADNYNTWQHCQNALPPALRSTWVLPANPSAKCPPNVPKVYEDLHKAQAKVKLGILQAQRAIPGWNRMSEVQKNTLLKLDPVVRNGGDHGYWW</sequence>
<comment type="caution">
    <text evidence="1">The sequence shown here is derived from an EMBL/GenBank/DDBJ whole genome shotgun (WGS) entry which is preliminary data.</text>
</comment>
<dbReference type="AlphaFoldDB" id="A0A9X0AFE8"/>
<keyword evidence="2" id="KW-1185">Reference proteome</keyword>
<evidence type="ECO:0000313" key="1">
    <source>
        <dbReference type="EMBL" id="KAJ8061208.1"/>
    </source>
</evidence>
<dbReference type="Proteomes" id="UP001152300">
    <property type="component" value="Unassembled WGS sequence"/>
</dbReference>
<reference evidence="1" key="1">
    <citation type="submission" date="2022-11" db="EMBL/GenBank/DDBJ databases">
        <title>Genome Resource of Sclerotinia nivalis Strain SnTB1, a Plant Pathogen Isolated from American Ginseng.</title>
        <authorList>
            <person name="Fan S."/>
        </authorList>
    </citation>
    <scope>NUCLEOTIDE SEQUENCE</scope>
    <source>
        <strain evidence="1">SnTB1</strain>
    </source>
</reference>
<name>A0A9X0AFE8_9HELO</name>
<evidence type="ECO:0000313" key="2">
    <source>
        <dbReference type="Proteomes" id="UP001152300"/>
    </source>
</evidence>
<accession>A0A9X0AFE8</accession>